<accession>A0A9D4U8Z2</accession>
<comment type="caution">
    <text evidence="4">The sequence shown here is derived from an EMBL/GenBank/DDBJ whole genome shotgun (WGS) entry which is preliminary data.</text>
</comment>
<reference evidence="4" key="1">
    <citation type="submission" date="2021-01" db="EMBL/GenBank/DDBJ databases">
        <title>Adiantum capillus-veneris genome.</title>
        <authorList>
            <person name="Fang Y."/>
            <person name="Liao Q."/>
        </authorList>
    </citation>
    <scope>NUCLEOTIDE SEQUENCE</scope>
    <source>
        <strain evidence="4">H3</strain>
        <tissue evidence="4">Leaf</tissue>
    </source>
</reference>
<dbReference type="GO" id="GO:0034485">
    <property type="term" value="F:phosphatidylinositol-3,4,5-trisphosphate 5-phosphatase activity"/>
    <property type="evidence" value="ECO:0007669"/>
    <property type="project" value="TreeGrafter"/>
</dbReference>
<sequence>MLPPCHRKTSQPKSIWETTKRWIQMRSQVKDAQIPPSQDAKLAGNEGYEGIHNVDTQQLRLFVGTWNVAGKVPTDKWVIQEWLGSQEAADIYVMGFQEIVPLNAGNVLGDEDKGVSARKWDEFIMKALNESSSCSSAYLYSCSSTDTELADTRRTSSTTAPSSPSSFNGSWFQTHYEEDIGNMAEASVSSRRAGDIYTPSQDIDGYGRQYSYAEESYGRRHSSAEESYGLSWNTNMPSDLTTNSFLSSNTLSSISTPEFVKIASKQMVGLFVSVWIRQRLSRHVKAVDFSAVGCGIMGRLGNKGSISVSLSLHETNFCFICSHLKPGDRPQDIARRNSDVGNILRRTRFHRFKRLAALNLPKTILGHDRIIWFGDLNYRVSLPFKDIKSLVTKRDWGSLLKNDQLKSEQGRGGVLEGWSEGPIYFPPTYKFVPDSDAYVLMQHQQSQKPAHKRAPAWCDRILWYGKGLKQLYYTNNTALRHSDHRPVSAMFIAEVDVMLKMPLLSHDNLLNKIIRKSPYNAVGDQSAQNIVSSPYSKMLAYNC</sequence>
<dbReference type="OrthoDB" id="7862313at2759"/>
<keyword evidence="2" id="KW-0378">Hydrolase</keyword>
<evidence type="ECO:0000313" key="4">
    <source>
        <dbReference type="EMBL" id="KAI5063222.1"/>
    </source>
</evidence>
<dbReference type="InterPro" id="IPR036691">
    <property type="entry name" value="Endo/exonu/phosph_ase_sf"/>
</dbReference>
<dbReference type="GO" id="GO:0004439">
    <property type="term" value="F:phosphatidylinositol-4,5-bisphosphate 5-phosphatase activity"/>
    <property type="evidence" value="ECO:0007669"/>
    <property type="project" value="TreeGrafter"/>
</dbReference>
<evidence type="ECO:0000259" key="3">
    <source>
        <dbReference type="SMART" id="SM00128"/>
    </source>
</evidence>
<feature type="domain" description="Inositol polyphosphate-related phosphatase" evidence="3">
    <location>
        <begin position="153"/>
        <end position="499"/>
    </location>
</feature>
<dbReference type="PANTHER" id="PTHR45666">
    <property type="entry name" value="TYPE IV INOSITOL POLYPHOSPHATE 5-PHOSPHATASE 9"/>
    <property type="match status" value="1"/>
</dbReference>
<dbReference type="SUPFAM" id="SSF56219">
    <property type="entry name" value="DNase I-like"/>
    <property type="match status" value="2"/>
</dbReference>
<dbReference type="EMBL" id="JABFUD020000021">
    <property type="protein sequence ID" value="KAI5063222.1"/>
    <property type="molecule type" value="Genomic_DNA"/>
</dbReference>
<dbReference type="Gene3D" id="3.60.10.10">
    <property type="entry name" value="Endonuclease/exonuclease/phosphatase"/>
    <property type="match status" value="2"/>
</dbReference>
<evidence type="ECO:0000256" key="1">
    <source>
        <dbReference type="ARBA" id="ARBA00010768"/>
    </source>
</evidence>
<keyword evidence="5" id="KW-1185">Reference proteome</keyword>
<comment type="similarity">
    <text evidence="1">Belongs to the inositol polyphosphate 5-phosphatase family.</text>
</comment>
<dbReference type="SMART" id="SM00128">
    <property type="entry name" value="IPPc"/>
    <property type="match status" value="1"/>
</dbReference>
<dbReference type="InterPro" id="IPR000300">
    <property type="entry name" value="IPPc"/>
</dbReference>
<protein>
    <recommendedName>
        <fullName evidence="3">Inositol polyphosphate-related phosphatase domain-containing protein</fullName>
    </recommendedName>
</protein>
<dbReference type="Pfam" id="PF22669">
    <property type="entry name" value="Exo_endo_phos2"/>
    <property type="match status" value="2"/>
</dbReference>
<dbReference type="Proteomes" id="UP000886520">
    <property type="component" value="Chromosome 21"/>
</dbReference>
<gene>
    <name evidence="4" type="ORF">GOP47_0021769</name>
</gene>
<dbReference type="AlphaFoldDB" id="A0A9D4U8Z2"/>
<dbReference type="PANTHER" id="PTHR45666:SF22">
    <property type="entry name" value="TYPE I INOSITOL POLYPHOSPHATE 5-PHOSPHATASE 4"/>
    <property type="match status" value="1"/>
</dbReference>
<dbReference type="InterPro" id="IPR045849">
    <property type="entry name" value="IP5P_plant"/>
</dbReference>
<name>A0A9D4U8Z2_ADICA</name>
<organism evidence="4 5">
    <name type="scientific">Adiantum capillus-veneris</name>
    <name type="common">Maidenhair fern</name>
    <dbReference type="NCBI Taxonomy" id="13818"/>
    <lineage>
        <taxon>Eukaryota</taxon>
        <taxon>Viridiplantae</taxon>
        <taxon>Streptophyta</taxon>
        <taxon>Embryophyta</taxon>
        <taxon>Tracheophyta</taxon>
        <taxon>Polypodiopsida</taxon>
        <taxon>Polypodiidae</taxon>
        <taxon>Polypodiales</taxon>
        <taxon>Pteridineae</taxon>
        <taxon>Pteridaceae</taxon>
        <taxon>Vittarioideae</taxon>
        <taxon>Adiantum</taxon>
    </lineage>
</organism>
<dbReference type="GO" id="GO:0004445">
    <property type="term" value="F:inositol-polyphosphate 5-phosphatase activity"/>
    <property type="evidence" value="ECO:0007669"/>
    <property type="project" value="InterPro"/>
</dbReference>
<evidence type="ECO:0000256" key="2">
    <source>
        <dbReference type="ARBA" id="ARBA00022801"/>
    </source>
</evidence>
<evidence type="ECO:0000313" key="5">
    <source>
        <dbReference type="Proteomes" id="UP000886520"/>
    </source>
</evidence>
<proteinExistence type="inferred from homology"/>
<dbReference type="GO" id="GO:0046856">
    <property type="term" value="P:phosphatidylinositol dephosphorylation"/>
    <property type="evidence" value="ECO:0007669"/>
    <property type="project" value="InterPro"/>
</dbReference>